<keyword evidence="3 6" id="KW-0347">Helicase</keyword>
<organism evidence="6 7">
    <name type="scientific">Plasmodium malariae</name>
    <dbReference type="NCBI Taxonomy" id="5858"/>
    <lineage>
        <taxon>Eukaryota</taxon>
        <taxon>Sar</taxon>
        <taxon>Alveolata</taxon>
        <taxon>Apicomplexa</taxon>
        <taxon>Aconoidasida</taxon>
        <taxon>Haemosporida</taxon>
        <taxon>Plasmodiidae</taxon>
        <taxon>Plasmodium</taxon>
        <taxon>Plasmodium (Plasmodium)</taxon>
    </lineage>
</organism>
<evidence type="ECO:0000256" key="2">
    <source>
        <dbReference type="ARBA" id="ARBA00022801"/>
    </source>
</evidence>
<dbReference type="SMART" id="SM00490">
    <property type="entry name" value="HELICc"/>
    <property type="match status" value="1"/>
</dbReference>
<proteinExistence type="predicted"/>
<dbReference type="PROSITE" id="PS51194">
    <property type="entry name" value="HELICASE_CTER"/>
    <property type="match status" value="1"/>
</dbReference>
<dbReference type="GO" id="GO:0004386">
    <property type="term" value="F:helicase activity"/>
    <property type="evidence" value="ECO:0007669"/>
    <property type="project" value="UniProtKB-KW"/>
</dbReference>
<reference evidence="7" key="1">
    <citation type="submission" date="2016-05" db="EMBL/GenBank/DDBJ databases">
        <authorList>
            <person name="Naeem Raeece"/>
        </authorList>
    </citation>
    <scope>NUCLEOTIDE SEQUENCE [LARGE SCALE GENOMIC DNA]</scope>
</reference>
<dbReference type="GO" id="GO:0005524">
    <property type="term" value="F:ATP binding"/>
    <property type="evidence" value="ECO:0007669"/>
    <property type="project" value="UniProtKB-KW"/>
</dbReference>
<keyword evidence="4" id="KW-0067">ATP-binding</keyword>
<gene>
    <name evidence="6" type="ORF">PMALA_001520</name>
</gene>
<sequence>MDLWSLFRNRFDVDIQTIFAQKDKGKKKIFKDINYANFFKNDMVDYKNLKKYVNFMFISTNLLYRGINCTGFTTIINFDMPSTPTEYVHRCGRIGRINNKGAVINIFEKKDKRSYRKRIFKMLNVHVYDVDCYMNNLFTLKGNEKNS</sequence>
<dbReference type="VEuPathDB" id="PlasmoDB:PmUG01_02020000"/>
<dbReference type="EMBL" id="FLQW01000077">
    <property type="protein sequence ID" value="SBS81713.1"/>
    <property type="molecule type" value="Genomic_DNA"/>
</dbReference>
<dbReference type="Gene3D" id="3.40.50.300">
    <property type="entry name" value="P-loop containing nucleotide triphosphate hydrolases"/>
    <property type="match status" value="1"/>
</dbReference>
<dbReference type="AlphaFoldDB" id="A0A1A8VM70"/>
<evidence type="ECO:0000256" key="4">
    <source>
        <dbReference type="ARBA" id="ARBA00022840"/>
    </source>
</evidence>
<protein>
    <submittedName>
        <fullName evidence="6">ATP dependent RNA helicase, putative</fullName>
    </submittedName>
</protein>
<dbReference type="InterPro" id="IPR027417">
    <property type="entry name" value="P-loop_NTPase"/>
</dbReference>
<dbReference type="InterPro" id="IPR001650">
    <property type="entry name" value="Helicase_C-like"/>
</dbReference>
<evidence type="ECO:0000259" key="5">
    <source>
        <dbReference type="PROSITE" id="PS51194"/>
    </source>
</evidence>
<name>A0A1A8VM70_PLAMA</name>
<dbReference type="SUPFAM" id="SSF52540">
    <property type="entry name" value="P-loop containing nucleoside triphosphate hydrolases"/>
    <property type="match status" value="1"/>
</dbReference>
<accession>A0A1A8VM70</accession>
<evidence type="ECO:0000256" key="3">
    <source>
        <dbReference type="ARBA" id="ARBA00022806"/>
    </source>
</evidence>
<dbReference type="Proteomes" id="UP000078597">
    <property type="component" value="Unassembled WGS sequence"/>
</dbReference>
<feature type="domain" description="Helicase C-terminal" evidence="5">
    <location>
        <begin position="1"/>
        <end position="138"/>
    </location>
</feature>
<dbReference type="PANTHER" id="PTHR47960">
    <property type="entry name" value="DEAD-BOX ATP-DEPENDENT RNA HELICASE 50"/>
    <property type="match status" value="1"/>
</dbReference>
<dbReference type="Pfam" id="PF00271">
    <property type="entry name" value="Helicase_C"/>
    <property type="match status" value="1"/>
</dbReference>
<evidence type="ECO:0000256" key="1">
    <source>
        <dbReference type="ARBA" id="ARBA00022741"/>
    </source>
</evidence>
<keyword evidence="1" id="KW-0547">Nucleotide-binding</keyword>
<keyword evidence="2" id="KW-0378">Hydrolase</keyword>
<evidence type="ECO:0000313" key="7">
    <source>
        <dbReference type="Proteomes" id="UP000078597"/>
    </source>
</evidence>
<dbReference type="GO" id="GO:0016787">
    <property type="term" value="F:hydrolase activity"/>
    <property type="evidence" value="ECO:0007669"/>
    <property type="project" value="UniProtKB-KW"/>
</dbReference>
<evidence type="ECO:0000313" key="6">
    <source>
        <dbReference type="EMBL" id="SBS81713.1"/>
    </source>
</evidence>